<keyword evidence="4 6" id="KW-0472">Membrane</keyword>
<proteinExistence type="predicted"/>
<evidence type="ECO:0000256" key="6">
    <source>
        <dbReference type="SAM" id="Phobius"/>
    </source>
</evidence>
<feature type="transmembrane region" description="Helical" evidence="6">
    <location>
        <begin position="555"/>
        <end position="576"/>
    </location>
</feature>
<dbReference type="PANTHER" id="PTHR23542:SF1">
    <property type="entry name" value="MAJOR FACILITATOR SUPERFAMILY (MFS) PROFILE DOMAIN-CONTAINING PROTEIN"/>
    <property type="match status" value="1"/>
</dbReference>
<comment type="caution">
    <text evidence="8">The sequence shown here is derived from an EMBL/GenBank/DDBJ whole genome shotgun (WGS) entry which is preliminary data.</text>
</comment>
<feature type="compositionally biased region" description="Basic and acidic residues" evidence="5">
    <location>
        <begin position="381"/>
        <end position="393"/>
    </location>
</feature>
<keyword evidence="3 6" id="KW-1133">Transmembrane helix</keyword>
<feature type="transmembrane region" description="Helical" evidence="6">
    <location>
        <begin position="688"/>
        <end position="705"/>
    </location>
</feature>
<evidence type="ECO:0000256" key="1">
    <source>
        <dbReference type="ARBA" id="ARBA00004651"/>
    </source>
</evidence>
<evidence type="ECO:0000256" key="2">
    <source>
        <dbReference type="ARBA" id="ARBA00022692"/>
    </source>
</evidence>
<evidence type="ECO:0000313" key="8">
    <source>
        <dbReference type="EMBL" id="RAG85773.1"/>
    </source>
</evidence>
<feature type="transmembrane region" description="Helical" evidence="6">
    <location>
        <begin position="745"/>
        <end position="764"/>
    </location>
</feature>
<feature type="transmembrane region" description="Helical" evidence="6">
    <location>
        <begin position="622"/>
        <end position="640"/>
    </location>
</feature>
<evidence type="ECO:0000256" key="4">
    <source>
        <dbReference type="ARBA" id="ARBA00023136"/>
    </source>
</evidence>
<feature type="transmembrane region" description="Helical" evidence="6">
    <location>
        <begin position="655"/>
        <end position="676"/>
    </location>
</feature>
<dbReference type="Gene3D" id="1.20.1250.20">
    <property type="entry name" value="MFS general substrate transporter like domains"/>
    <property type="match status" value="2"/>
</dbReference>
<feature type="region of interest" description="Disordered" evidence="5">
    <location>
        <begin position="80"/>
        <end position="251"/>
    </location>
</feature>
<feature type="domain" description="Major facilitator superfamily (MFS) profile" evidence="7">
    <location>
        <begin position="622"/>
        <end position="813"/>
    </location>
</feature>
<feature type="transmembrane region" description="Helical" evidence="6">
    <location>
        <begin position="582"/>
        <end position="601"/>
    </location>
</feature>
<gene>
    <name evidence="8" type="ORF">DN069_09705</name>
</gene>
<evidence type="ECO:0000313" key="9">
    <source>
        <dbReference type="Proteomes" id="UP000248889"/>
    </source>
</evidence>
<evidence type="ECO:0000256" key="5">
    <source>
        <dbReference type="SAM" id="MobiDB-lite"/>
    </source>
</evidence>
<dbReference type="GO" id="GO:0022857">
    <property type="term" value="F:transmembrane transporter activity"/>
    <property type="evidence" value="ECO:0007669"/>
    <property type="project" value="InterPro"/>
</dbReference>
<name>A0A2X0IQE3_9ACTN</name>
<feature type="transmembrane region" description="Helical" evidence="6">
    <location>
        <begin position="776"/>
        <end position="798"/>
    </location>
</feature>
<feature type="transmembrane region" description="Helical" evidence="6">
    <location>
        <begin position="513"/>
        <end position="534"/>
    </location>
</feature>
<comment type="subcellular location">
    <subcellularLocation>
        <location evidence="1">Cell membrane</location>
        <topology evidence="1">Multi-pass membrane protein</topology>
    </subcellularLocation>
</comment>
<evidence type="ECO:0000259" key="7">
    <source>
        <dbReference type="PROSITE" id="PS50850"/>
    </source>
</evidence>
<dbReference type="InterPro" id="IPR020846">
    <property type="entry name" value="MFS_dom"/>
</dbReference>
<feature type="transmembrane region" description="Helical" evidence="6">
    <location>
        <begin position="454"/>
        <end position="475"/>
    </location>
</feature>
<keyword evidence="9" id="KW-1185">Reference proteome</keyword>
<sequence>MEAHRRTRGDRRSGGSALGSGAPPCSWAVLLADRQVDRVRCGDSRIFDCRGWTAGFPAALRRRRRLPGQLRIHVQHADHVRSAGANRGDPSPRACRLPACHPGAGTENAPVPPQLAAPGRDRKGGVEPCRGWRAPARRHRGGPDPGSRTERNAGESGRPRHRPRGTGRRRGVGPGGRTHADPAFRLAALGRHGPAWGRPQPAERLRRDDDRRRAVVRGGRRSEYSVGSSARRGRLPSPAGIRPGRTGLDRPLRRRIADGPAALACSAAFLAAASPGRLLLAGRLPHGPGGQHRTAVRSGHHALGRAVLGTRLHGHLSSARATRRHACSGDQVSPTVAFAGFRPRGTFVGVRLPTQEHGLRPPARVAGGGRRADGRAAPPRGRHDPGRPDRVDPTHLPYGAPVPAALSALDAYRRIFAEAPGSLAFSTAGFIARMPMSMMGIGMVTMLSSLRGDYALGGAVSATVALAAALLGPQVARLVDRYGQSRVALRATGVTVIAMGALLLCAALGAPDWTLFVCAVAVGCMPTMGSLVRARWVHLYQGSPLLHTAYSFESVVDEIVFIVGPILVIGPSTSWFPEAGPLLATVLLGVGTLLFCAQGRTEPPVHPHAHAAAGRSALRTRGLLVLVLTFVGVGAVFGSVEVTTVAFADHLHHKALSSVVLAVYALGSCIAGIVFGALKLRGPLSRRFLVGIVTLGVSMLPLLFVKNLVALAAALFVAGLSISPTIVTSMGLVEQMVPAAKLTEGMTWIATGLAVGVAFGSSAAGWVVDAAGASGGYWVTVAAAGLSVATAFLGSHLLRELSEARRARSGRFR</sequence>
<feature type="transmembrane region" description="Helical" evidence="6">
    <location>
        <begin position="487"/>
        <end position="507"/>
    </location>
</feature>
<dbReference type="PROSITE" id="PS50850">
    <property type="entry name" value="MFS"/>
    <property type="match status" value="1"/>
</dbReference>
<feature type="region of interest" description="Disordered" evidence="5">
    <location>
        <begin position="357"/>
        <end position="397"/>
    </location>
</feature>
<dbReference type="Pfam" id="PF07690">
    <property type="entry name" value="MFS_1"/>
    <property type="match status" value="1"/>
</dbReference>
<protein>
    <recommendedName>
        <fullName evidence="7">Major facilitator superfamily (MFS) profile domain-containing protein</fullName>
    </recommendedName>
</protein>
<dbReference type="InterPro" id="IPR036259">
    <property type="entry name" value="MFS_trans_sf"/>
</dbReference>
<feature type="transmembrane region" description="Helical" evidence="6">
    <location>
        <begin position="711"/>
        <end position="733"/>
    </location>
</feature>
<organism evidence="8 9">
    <name type="scientific">Streptacidiphilus pinicola</name>
    <dbReference type="NCBI Taxonomy" id="2219663"/>
    <lineage>
        <taxon>Bacteria</taxon>
        <taxon>Bacillati</taxon>
        <taxon>Actinomycetota</taxon>
        <taxon>Actinomycetes</taxon>
        <taxon>Kitasatosporales</taxon>
        <taxon>Streptomycetaceae</taxon>
        <taxon>Streptacidiphilus</taxon>
    </lineage>
</organism>
<evidence type="ECO:0000256" key="3">
    <source>
        <dbReference type="ARBA" id="ARBA00022989"/>
    </source>
</evidence>
<keyword evidence="2 6" id="KW-0812">Transmembrane</keyword>
<feature type="region of interest" description="Disordered" evidence="5">
    <location>
        <begin position="1"/>
        <end position="21"/>
    </location>
</feature>
<dbReference type="InterPro" id="IPR011701">
    <property type="entry name" value="MFS"/>
</dbReference>
<dbReference type="OrthoDB" id="9180256at2"/>
<dbReference type="PANTHER" id="PTHR23542">
    <property type="match status" value="1"/>
</dbReference>
<dbReference type="AlphaFoldDB" id="A0A2X0IQE3"/>
<feature type="transmembrane region" description="Helical" evidence="6">
    <location>
        <begin position="423"/>
        <end position="448"/>
    </location>
</feature>
<feature type="compositionally biased region" description="Basic and acidic residues" evidence="5">
    <location>
        <begin position="201"/>
        <end position="213"/>
    </location>
</feature>
<dbReference type="EMBL" id="QKYN01000037">
    <property type="protein sequence ID" value="RAG85773.1"/>
    <property type="molecule type" value="Genomic_DNA"/>
</dbReference>
<dbReference type="SUPFAM" id="SSF103473">
    <property type="entry name" value="MFS general substrate transporter"/>
    <property type="match status" value="1"/>
</dbReference>
<dbReference type="Proteomes" id="UP000248889">
    <property type="component" value="Unassembled WGS sequence"/>
</dbReference>
<accession>A0A2X0IQE3</accession>
<feature type="compositionally biased region" description="Basic residues" evidence="5">
    <location>
        <begin position="159"/>
        <end position="171"/>
    </location>
</feature>
<reference evidence="8 9" key="1">
    <citation type="submission" date="2018-06" db="EMBL/GenBank/DDBJ databases">
        <title>Streptacidiphilus pinicola sp. nov., isolated from pine grove soil.</title>
        <authorList>
            <person name="Roh S.G."/>
            <person name="Park S."/>
            <person name="Kim M.-K."/>
            <person name="Yun B.-R."/>
            <person name="Park J."/>
            <person name="Kim M.J."/>
            <person name="Kim Y.S."/>
            <person name="Kim S.B."/>
        </authorList>
    </citation>
    <scope>NUCLEOTIDE SEQUENCE [LARGE SCALE GENOMIC DNA]</scope>
    <source>
        <strain evidence="8 9">MMS16-CNU450</strain>
    </source>
</reference>
<dbReference type="GO" id="GO:0005886">
    <property type="term" value="C:plasma membrane"/>
    <property type="evidence" value="ECO:0007669"/>
    <property type="project" value="UniProtKB-SubCell"/>
</dbReference>